<comment type="caution">
    <text evidence="6">The sequence shown here is derived from an EMBL/GenBank/DDBJ whole genome shotgun (WGS) entry which is preliminary data.</text>
</comment>
<name>A0A5J5ESY4_9PEZI</name>
<dbReference type="GO" id="GO:0016226">
    <property type="term" value="P:iron-sulfur cluster assembly"/>
    <property type="evidence" value="ECO:0007669"/>
    <property type="project" value="TreeGrafter"/>
</dbReference>
<dbReference type="PANTHER" id="PTHR22602:SF0">
    <property type="entry name" value="TRANSFERASE CAF17, MITOCHONDRIAL-RELATED"/>
    <property type="match status" value="1"/>
</dbReference>
<evidence type="ECO:0000313" key="7">
    <source>
        <dbReference type="Proteomes" id="UP000326924"/>
    </source>
</evidence>
<keyword evidence="2" id="KW-0809">Transit peptide</keyword>
<dbReference type="InterPro" id="IPR045179">
    <property type="entry name" value="YgfZ/GcvT"/>
</dbReference>
<dbReference type="InParanoid" id="A0A5J5ESY4"/>
<dbReference type="NCBIfam" id="TIGR03317">
    <property type="entry name" value="ygfZ_signature"/>
    <property type="match status" value="1"/>
</dbReference>
<dbReference type="SUPFAM" id="SSF103025">
    <property type="entry name" value="Folate-binding domain"/>
    <property type="match status" value="1"/>
</dbReference>
<evidence type="ECO:0000256" key="3">
    <source>
        <dbReference type="ARBA" id="ARBA00023128"/>
    </source>
</evidence>
<keyword evidence="7" id="KW-1185">Reference proteome</keyword>
<comment type="subcellular location">
    <subcellularLocation>
        <location evidence="1">Mitochondrion matrix</location>
    </subcellularLocation>
</comment>
<dbReference type="InterPro" id="IPR017703">
    <property type="entry name" value="YgfZ/GCV_T_CS"/>
</dbReference>
<evidence type="ECO:0000256" key="5">
    <source>
        <dbReference type="ARBA" id="ARBA00093637"/>
    </source>
</evidence>
<evidence type="ECO:0000256" key="4">
    <source>
        <dbReference type="ARBA" id="ARBA00093447"/>
    </source>
</evidence>
<dbReference type="EMBL" id="VXIS01000142">
    <property type="protein sequence ID" value="KAA8901697.1"/>
    <property type="molecule type" value="Genomic_DNA"/>
</dbReference>
<dbReference type="Proteomes" id="UP000326924">
    <property type="component" value="Unassembled WGS sequence"/>
</dbReference>
<keyword evidence="3" id="KW-0496">Mitochondrion</keyword>
<accession>A0A5J5ESY4</accession>
<evidence type="ECO:0000313" key="6">
    <source>
        <dbReference type="EMBL" id="KAA8901697.1"/>
    </source>
</evidence>
<sequence length="382" mass="42603">MKLRHLLQRRFYSSYPAPPQKAITNLTPTRSLLHIHGLDATKFLQGITTRDIPLLPPQQPSYTAFLNAHGRVLFDTFIYPVNASPKWRESLPATAKETPEEPAYIIEVDAAELANLETHLRRYRLRAKLSIRTAEEWTPWVSWGDISLPSDAEVGGADPRVAGFGSRFLLPSETRPAVDAEEASAEQYKIRRILWGLPEGQGEILGAAAFPGESNFDVLNGVDWRKGCYVGQELTIRTRHRGVVRKRLLPAVLYKPDEPAPGELRFDPSWESKLTPPKAVNISAVGGRRKRPAGKWMGGVGNIGFAKCRLEQMTPIRLAQCEEEGEGEGLKMWEVGDEFEIPWKPHEGDKIVVKAKAFVPEWMEALPEVGGVGGQVEGEDDK</sequence>
<dbReference type="OrthoDB" id="191995at2759"/>
<dbReference type="PANTHER" id="PTHR22602">
    <property type="entry name" value="TRANSFERASE CAF17, MITOCHONDRIAL-RELATED"/>
    <property type="match status" value="1"/>
</dbReference>
<dbReference type="GO" id="GO:0005759">
    <property type="term" value="C:mitochondrial matrix"/>
    <property type="evidence" value="ECO:0007669"/>
    <property type="project" value="UniProtKB-SubCell"/>
</dbReference>
<reference evidence="6 7" key="1">
    <citation type="submission" date="2019-09" db="EMBL/GenBank/DDBJ databases">
        <title>Draft genome of the ectomycorrhizal ascomycete Sphaerosporella brunnea.</title>
        <authorList>
            <consortium name="DOE Joint Genome Institute"/>
            <person name="Benucci G.M."/>
            <person name="Marozzi G."/>
            <person name="Antonielli L."/>
            <person name="Sanchez S."/>
            <person name="Marco P."/>
            <person name="Wang X."/>
            <person name="Falini L.B."/>
            <person name="Barry K."/>
            <person name="Haridas S."/>
            <person name="Lipzen A."/>
            <person name="Labutti K."/>
            <person name="Grigoriev I.V."/>
            <person name="Murat C."/>
            <person name="Martin F."/>
            <person name="Albertini E."/>
            <person name="Donnini D."/>
            <person name="Bonito G."/>
        </authorList>
    </citation>
    <scope>NUCLEOTIDE SEQUENCE [LARGE SCALE GENOMIC DNA]</scope>
    <source>
        <strain evidence="6 7">Sb_GMNB300</strain>
    </source>
</reference>
<organism evidence="6 7">
    <name type="scientific">Sphaerosporella brunnea</name>
    <dbReference type="NCBI Taxonomy" id="1250544"/>
    <lineage>
        <taxon>Eukaryota</taxon>
        <taxon>Fungi</taxon>
        <taxon>Dikarya</taxon>
        <taxon>Ascomycota</taxon>
        <taxon>Pezizomycotina</taxon>
        <taxon>Pezizomycetes</taxon>
        <taxon>Pezizales</taxon>
        <taxon>Pyronemataceae</taxon>
        <taxon>Sphaerosporella</taxon>
    </lineage>
</organism>
<comment type="similarity">
    <text evidence="4">Belongs to the GcvT family. CAF17/IBA57 subfamily.</text>
</comment>
<dbReference type="InterPro" id="IPR027266">
    <property type="entry name" value="TrmE/GcvT-like"/>
</dbReference>
<dbReference type="Gene3D" id="3.30.1360.120">
    <property type="entry name" value="Probable tRNA modification gtpase trme, domain 1"/>
    <property type="match status" value="2"/>
</dbReference>
<dbReference type="AlphaFoldDB" id="A0A5J5ESY4"/>
<evidence type="ECO:0000256" key="2">
    <source>
        <dbReference type="ARBA" id="ARBA00022946"/>
    </source>
</evidence>
<gene>
    <name evidence="6" type="ORF">FN846DRAFT_110440</name>
</gene>
<proteinExistence type="inferred from homology"/>
<dbReference type="FunCoup" id="A0A5J5ESY4">
    <property type="interactions" value="312"/>
</dbReference>
<evidence type="ECO:0000256" key="1">
    <source>
        <dbReference type="ARBA" id="ARBA00004305"/>
    </source>
</evidence>
<protein>
    <recommendedName>
        <fullName evidence="5">Iron-sulfur cluster assembly factor IBA57 homolog, mitochondrial</fullName>
    </recommendedName>
</protein>